<evidence type="ECO:0000256" key="3">
    <source>
        <dbReference type="ARBA" id="ARBA00022741"/>
    </source>
</evidence>
<gene>
    <name evidence="7" type="ORF">N7548_01505</name>
</gene>
<dbReference type="PROSITE" id="PS50011">
    <property type="entry name" value="PROTEIN_KINASE_DOM"/>
    <property type="match status" value="1"/>
</dbReference>
<comment type="caution">
    <text evidence="7">The sequence shown here is derived from an EMBL/GenBank/DDBJ whole genome shotgun (WGS) entry which is preliminary data.</text>
</comment>
<evidence type="ECO:0000313" key="8">
    <source>
        <dbReference type="Proteomes" id="UP001177160"/>
    </source>
</evidence>
<evidence type="ECO:0000256" key="2">
    <source>
        <dbReference type="ARBA" id="ARBA00022679"/>
    </source>
</evidence>
<evidence type="ECO:0000256" key="4">
    <source>
        <dbReference type="ARBA" id="ARBA00022777"/>
    </source>
</evidence>
<dbReference type="Gene3D" id="1.10.510.10">
    <property type="entry name" value="Transferase(Phosphotransferase) domain 1"/>
    <property type="match status" value="1"/>
</dbReference>
<dbReference type="PANTHER" id="PTHR24351">
    <property type="entry name" value="RIBOSOMAL PROTEIN S6 KINASE"/>
    <property type="match status" value="1"/>
</dbReference>
<feature type="domain" description="Protein kinase" evidence="6">
    <location>
        <begin position="17"/>
        <end position="300"/>
    </location>
</feature>
<dbReference type="Gene3D" id="3.30.200.20">
    <property type="entry name" value="Phosphorylase Kinase, domain 1"/>
    <property type="match status" value="1"/>
</dbReference>
<keyword evidence="2" id="KW-0808">Transferase</keyword>
<proteinExistence type="predicted"/>
<keyword evidence="4" id="KW-0418">Kinase</keyword>
<evidence type="ECO:0000256" key="5">
    <source>
        <dbReference type="ARBA" id="ARBA00022840"/>
    </source>
</evidence>
<dbReference type="InterPro" id="IPR011009">
    <property type="entry name" value="Kinase-like_dom_sf"/>
</dbReference>
<evidence type="ECO:0000313" key="7">
    <source>
        <dbReference type="EMBL" id="MCV2231504.1"/>
    </source>
</evidence>
<dbReference type="EMBL" id="JAOVQM010000001">
    <property type="protein sequence ID" value="MCV2231504.1"/>
    <property type="molecule type" value="Genomic_DNA"/>
</dbReference>
<dbReference type="RefSeq" id="WP_263607627.1">
    <property type="nucleotide sequence ID" value="NZ_JAOVQM010000001.1"/>
</dbReference>
<dbReference type="Pfam" id="PF00069">
    <property type="entry name" value="Pkinase"/>
    <property type="match status" value="1"/>
</dbReference>
<name>A0ABT2Y446_9MOLU</name>
<dbReference type="Proteomes" id="UP001177160">
    <property type="component" value="Unassembled WGS sequence"/>
</dbReference>
<keyword evidence="8" id="KW-1185">Reference proteome</keyword>
<accession>A0ABT2Y446</accession>
<reference evidence="7" key="1">
    <citation type="submission" date="2022-09" db="EMBL/GenBank/DDBJ databases">
        <title>Novel Mycoplasma species identified in domestic and wild animals.</title>
        <authorList>
            <person name="Volokhov D.V."/>
            <person name="Furtak V.A."/>
            <person name="Zagorodnyaya T.A."/>
        </authorList>
    </citation>
    <scope>NUCLEOTIDE SEQUENCE</scope>
    <source>
        <strain evidence="7">Oakley</strain>
    </source>
</reference>
<keyword evidence="5" id="KW-0067">ATP-binding</keyword>
<dbReference type="SMART" id="SM00220">
    <property type="entry name" value="S_TKc"/>
    <property type="match status" value="1"/>
</dbReference>
<sequence length="430" mass="49399">MLFNIAQKVKLENGEFAIIKKFLGEGGQGEVYLVSQGSRDYALKWYKMLPSESFINNLRNNIHLGQPSNDFLWPLRLTEKSNQGVGYLMDLRPSIFKDFIAFLNAKVKFSSHSALVTYCLNLTNAFKQLHQRGYSYQDLNDGSFFFNPDNGDALICDNDNVAKYGTNLGIMGKMKYMAPEVVVKKNLPDTHTDRFSLAVILFMTLTYGHPFQGELLRNYPMIDEAAEYELYGASPIFVFDPNNTSNRPIRGYHNAVLKLWPELPNYVKQEFIKTFTEGLLDRENGRTTELKWVKTFQKYRDEIVKCPKCNFEYPAQTYPKSTCPKCKLNHEILGKLTINNHLIYLDSNKEIYQTHIDKTSSEYGKVVGRVVENKNNPNLKGFKNQSDREWKITDINGMSKIIPPEGVFRLDIKQLTIDFGEGITGEFQSI</sequence>
<evidence type="ECO:0000256" key="1">
    <source>
        <dbReference type="ARBA" id="ARBA00022527"/>
    </source>
</evidence>
<dbReference type="InterPro" id="IPR000719">
    <property type="entry name" value="Prot_kinase_dom"/>
</dbReference>
<evidence type="ECO:0000259" key="6">
    <source>
        <dbReference type="PROSITE" id="PS50011"/>
    </source>
</evidence>
<dbReference type="SUPFAM" id="SSF56112">
    <property type="entry name" value="Protein kinase-like (PK-like)"/>
    <property type="match status" value="1"/>
</dbReference>
<organism evidence="7 8">
    <name type="scientific">Paracholeplasma manati</name>
    <dbReference type="NCBI Taxonomy" id="591373"/>
    <lineage>
        <taxon>Bacteria</taxon>
        <taxon>Bacillati</taxon>
        <taxon>Mycoplasmatota</taxon>
        <taxon>Mollicutes</taxon>
        <taxon>Acholeplasmatales</taxon>
        <taxon>Acholeplasmataceae</taxon>
        <taxon>Paracholeplasma</taxon>
    </lineage>
</organism>
<keyword evidence="1" id="KW-0723">Serine/threonine-protein kinase</keyword>
<protein>
    <recommendedName>
        <fullName evidence="6">Protein kinase domain-containing protein</fullName>
    </recommendedName>
</protein>
<keyword evidence="3" id="KW-0547">Nucleotide-binding</keyword>